<keyword evidence="1" id="KW-0812">Transmembrane</keyword>
<evidence type="ECO:0000313" key="2">
    <source>
        <dbReference type="EMBL" id="JAD04842.1"/>
    </source>
</evidence>
<dbReference type="AlphaFoldDB" id="A0A0A1X190"/>
<dbReference type="EMBL" id="GBXI01009450">
    <property type="protein sequence ID" value="JAD04842.1"/>
    <property type="molecule type" value="Transcribed_RNA"/>
</dbReference>
<keyword evidence="1" id="KW-0472">Membrane</keyword>
<reference evidence="2" key="1">
    <citation type="submission" date="2014-11" db="EMBL/GenBank/DDBJ databases">
        <authorList>
            <person name="Geib S."/>
        </authorList>
    </citation>
    <scope>NUCLEOTIDE SEQUENCE</scope>
</reference>
<accession>A0A0A1X190</accession>
<name>A0A0A1X190_ZEUCU</name>
<feature type="non-terminal residue" evidence="2">
    <location>
        <position position="125"/>
    </location>
</feature>
<feature type="transmembrane region" description="Helical" evidence="1">
    <location>
        <begin position="81"/>
        <end position="101"/>
    </location>
</feature>
<proteinExistence type="predicted"/>
<feature type="transmembrane region" description="Helical" evidence="1">
    <location>
        <begin position="25"/>
        <end position="45"/>
    </location>
</feature>
<keyword evidence="1" id="KW-1133">Transmembrane helix</keyword>
<sequence length="125" mass="14788">TTSYYYNNNFTTTTNCRAAIRLPPLTVFTTLICFCCFVVVVTQLLHAHQRVFYLSSNVAKYFHIEFVSSTTNYEQQQQRNFLFAFLFVFVVYFLLLQNCATKYGHCCRPLRPRRVADWRSLISLR</sequence>
<protein>
    <submittedName>
        <fullName evidence="2">Uncharacterized protein</fullName>
    </submittedName>
</protein>
<reference evidence="2" key="2">
    <citation type="journal article" date="2015" name="Gigascience">
        <title>Reconstructing a comprehensive transcriptome assembly of a white-pupal translocated strain of the pest fruit fly Bactrocera cucurbitae.</title>
        <authorList>
            <person name="Sim S.B."/>
            <person name="Calla B."/>
            <person name="Hall B."/>
            <person name="DeRego T."/>
            <person name="Geib S.M."/>
        </authorList>
    </citation>
    <scope>NUCLEOTIDE SEQUENCE</scope>
</reference>
<organism evidence="2">
    <name type="scientific">Zeugodacus cucurbitae</name>
    <name type="common">Melon fruit fly</name>
    <name type="synonym">Bactrocera cucurbitae</name>
    <dbReference type="NCBI Taxonomy" id="28588"/>
    <lineage>
        <taxon>Eukaryota</taxon>
        <taxon>Metazoa</taxon>
        <taxon>Ecdysozoa</taxon>
        <taxon>Arthropoda</taxon>
        <taxon>Hexapoda</taxon>
        <taxon>Insecta</taxon>
        <taxon>Pterygota</taxon>
        <taxon>Neoptera</taxon>
        <taxon>Endopterygota</taxon>
        <taxon>Diptera</taxon>
        <taxon>Brachycera</taxon>
        <taxon>Muscomorpha</taxon>
        <taxon>Tephritoidea</taxon>
        <taxon>Tephritidae</taxon>
        <taxon>Zeugodacus</taxon>
        <taxon>Zeugodacus</taxon>
    </lineage>
</organism>
<feature type="non-terminal residue" evidence="2">
    <location>
        <position position="1"/>
    </location>
</feature>
<gene>
    <name evidence="2" type="ORF">g.2135</name>
</gene>
<evidence type="ECO:0000256" key="1">
    <source>
        <dbReference type="SAM" id="Phobius"/>
    </source>
</evidence>